<name>R0IKF7_9BRAS</name>
<protein>
    <recommendedName>
        <fullName evidence="1">Nucleotide-diphospho-sugar transferase domain-containing protein</fullName>
    </recommendedName>
</protein>
<dbReference type="eggNOG" id="ENOG502RDGW">
    <property type="taxonomic scope" value="Eukaryota"/>
</dbReference>
<dbReference type="EMBL" id="KB870805">
    <property type="protein sequence ID" value="EOA37473.1"/>
    <property type="molecule type" value="Genomic_DNA"/>
</dbReference>
<reference evidence="3" key="1">
    <citation type="journal article" date="2013" name="Nat. Genet.">
        <title>The Capsella rubella genome and the genomic consequences of rapid mating system evolution.</title>
        <authorList>
            <person name="Slotte T."/>
            <person name="Hazzouri K.M."/>
            <person name="Agren J.A."/>
            <person name="Koenig D."/>
            <person name="Maumus F."/>
            <person name="Guo Y.L."/>
            <person name="Steige K."/>
            <person name="Platts A.E."/>
            <person name="Escobar J.S."/>
            <person name="Newman L.K."/>
            <person name="Wang W."/>
            <person name="Mandakova T."/>
            <person name="Vello E."/>
            <person name="Smith L.M."/>
            <person name="Henz S.R."/>
            <person name="Steffen J."/>
            <person name="Takuno S."/>
            <person name="Brandvain Y."/>
            <person name="Coop G."/>
            <person name="Andolfatto P."/>
            <person name="Hu T.T."/>
            <person name="Blanchette M."/>
            <person name="Clark R.M."/>
            <person name="Quesneville H."/>
            <person name="Nordborg M."/>
            <person name="Gaut B.S."/>
            <person name="Lysak M.A."/>
            <person name="Jenkins J."/>
            <person name="Grimwood J."/>
            <person name="Chapman J."/>
            <person name="Prochnik S."/>
            <person name="Shu S."/>
            <person name="Rokhsar D."/>
            <person name="Schmutz J."/>
            <person name="Weigel D."/>
            <person name="Wright S.I."/>
        </authorList>
    </citation>
    <scope>NUCLEOTIDE SEQUENCE [LARGE SCALE GENOMIC DNA]</scope>
    <source>
        <strain evidence="3">cv. Monte Gargano</strain>
    </source>
</reference>
<evidence type="ECO:0000259" key="1">
    <source>
        <dbReference type="Pfam" id="PF03407"/>
    </source>
</evidence>
<gene>
    <name evidence="2" type="ORF">CARUB_v10011614mg</name>
</gene>
<dbReference type="Pfam" id="PF03407">
    <property type="entry name" value="Nucleotid_trans"/>
    <property type="match status" value="1"/>
</dbReference>
<dbReference type="PANTHER" id="PTHR46038">
    <property type="entry name" value="EXPRESSED PROTEIN-RELATED"/>
    <property type="match status" value="1"/>
</dbReference>
<evidence type="ECO:0000313" key="3">
    <source>
        <dbReference type="Proteomes" id="UP000029121"/>
    </source>
</evidence>
<dbReference type="STRING" id="81985.R0IKF7"/>
<evidence type="ECO:0000313" key="2">
    <source>
        <dbReference type="EMBL" id="EOA37473.1"/>
    </source>
</evidence>
<feature type="non-terminal residue" evidence="2">
    <location>
        <position position="1"/>
    </location>
</feature>
<dbReference type="InterPro" id="IPR005069">
    <property type="entry name" value="Nucl-diP-sugar_transferase"/>
</dbReference>
<proteinExistence type="predicted"/>
<organism evidence="2 3">
    <name type="scientific">Capsella rubella</name>
    <dbReference type="NCBI Taxonomy" id="81985"/>
    <lineage>
        <taxon>Eukaryota</taxon>
        <taxon>Viridiplantae</taxon>
        <taxon>Streptophyta</taxon>
        <taxon>Embryophyta</taxon>
        <taxon>Tracheophyta</taxon>
        <taxon>Spermatophyta</taxon>
        <taxon>Magnoliopsida</taxon>
        <taxon>eudicotyledons</taxon>
        <taxon>Gunneridae</taxon>
        <taxon>Pentapetalae</taxon>
        <taxon>rosids</taxon>
        <taxon>malvids</taxon>
        <taxon>Brassicales</taxon>
        <taxon>Brassicaceae</taxon>
        <taxon>Camelineae</taxon>
        <taxon>Capsella</taxon>
    </lineage>
</organism>
<feature type="domain" description="Nucleotide-diphospho-sugar transferase" evidence="1">
    <location>
        <begin position="55"/>
        <end position="255"/>
    </location>
</feature>
<dbReference type="PANTHER" id="PTHR46038:SF13">
    <property type="entry name" value="GLYCOSYLTRANSFERASE"/>
    <property type="match status" value="1"/>
</dbReference>
<sequence length="287" mass="33669">VEAEDRQNLARILREAATKEKTVIVTIMNQAWAEANSTFDVFLESFRIGIGTERLLRHVVVVCLDDKAYTRCLEVLPHRCFFLRTTGVDFSGEKRFMVPDYLKMMWRRTEFLGSMLKLGYNFLFTDMDTIWLRDPFPRFFADADFQIACDVFFNGNSSDTGNAANGGFKFVKSNRRTIKFYNYWYESRLRFPGDNEQDVLNRIKADQYVKKTGLKMRFLDMTHVGNFCQREWDITKVCIMHGNCCVGQDNKIKDLRQMLEDWKNFVSNGTGEGGFRQPMNCRRSLRR</sequence>
<dbReference type="InterPro" id="IPR044821">
    <property type="entry name" value="At1g28695/At4g15970-like"/>
</dbReference>
<keyword evidence="3" id="KW-1185">Reference proteome</keyword>
<dbReference type="KEGG" id="crb:17898429"/>
<dbReference type="Proteomes" id="UP000029121">
    <property type="component" value="Unassembled WGS sequence"/>
</dbReference>
<dbReference type="AlphaFoldDB" id="R0IKF7"/>
<accession>R0IKF7</accession>
<dbReference type="OrthoDB" id="1042893at2759"/>